<dbReference type="EMBL" id="HACG01001208">
    <property type="protein sequence ID" value="CEK48073.1"/>
    <property type="molecule type" value="Transcribed_RNA"/>
</dbReference>
<proteinExistence type="predicted"/>
<organism evidence="1">
    <name type="scientific">Arion vulgaris</name>
    <dbReference type="NCBI Taxonomy" id="1028688"/>
    <lineage>
        <taxon>Eukaryota</taxon>
        <taxon>Metazoa</taxon>
        <taxon>Spiralia</taxon>
        <taxon>Lophotrochozoa</taxon>
        <taxon>Mollusca</taxon>
        <taxon>Gastropoda</taxon>
        <taxon>Heterobranchia</taxon>
        <taxon>Euthyneura</taxon>
        <taxon>Panpulmonata</taxon>
        <taxon>Eupulmonata</taxon>
        <taxon>Stylommatophora</taxon>
        <taxon>Helicina</taxon>
        <taxon>Arionoidea</taxon>
        <taxon>Arionidae</taxon>
        <taxon>Arion</taxon>
    </lineage>
</organism>
<accession>A0A0B6XW22</accession>
<gene>
    <name evidence="1" type="primary">ORF3032</name>
</gene>
<sequence>AILSEENTNYKTPSIVNVTSKKKKTSNKTEYQNSEALKNVSHKWHYFFLPL</sequence>
<feature type="non-terminal residue" evidence="1">
    <location>
        <position position="1"/>
    </location>
</feature>
<evidence type="ECO:0000313" key="1">
    <source>
        <dbReference type="EMBL" id="CEK48073.1"/>
    </source>
</evidence>
<protein>
    <submittedName>
        <fullName evidence="1">Uncharacterized protein</fullName>
    </submittedName>
</protein>
<reference evidence="1" key="1">
    <citation type="submission" date="2014-12" db="EMBL/GenBank/DDBJ databases">
        <title>Insight into the proteome of Arion vulgaris.</title>
        <authorList>
            <person name="Aradska J."/>
            <person name="Bulat T."/>
            <person name="Smidak R."/>
            <person name="Sarate P."/>
            <person name="Gangsoo J."/>
            <person name="Sialana F."/>
            <person name="Bilban M."/>
            <person name="Lubec G."/>
        </authorList>
    </citation>
    <scope>NUCLEOTIDE SEQUENCE</scope>
    <source>
        <tissue evidence="1">Skin</tissue>
    </source>
</reference>
<name>A0A0B6XW22_9EUPU</name>
<dbReference type="AlphaFoldDB" id="A0A0B6XW22"/>